<keyword evidence="1" id="KW-0460">Magnesium</keyword>
<comment type="cofactor">
    <cofactor evidence="1">
        <name>Mg(2+)</name>
        <dbReference type="ChEBI" id="CHEBI:18420"/>
    </cofactor>
</comment>
<feature type="binding site" evidence="1">
    <location>
        <position position="99"/>
    </location>
    <ligand>
        <name>Mg(2+)</name>
        <dbReference type="ChEBI" id="CHEBI:18420"/>
        <label>1</label>
        <note>catalytic</note>
    </ligand>
</feature>
<name>A0A5B8XV61_9DELT</name>
<dbReference type="Pfam" id="PF00459">
    <property type="entry name" value="Inositol_P"/>
    <property type="match status" value="1"/>
</dbReference>
<dbReference type="PRINTS" id="PR00377">
    <property type="entry name" value="IMPHPHTASES"/>
</dbReference>
<organism evidence="2 3">
    <name type="scientific">Microvenator marinus</name>
    <dbReference type="NCBI Taxonomy" id="2600177"/>
    <lineage>
        <taxon>Bacteria</taxon>
        <taxon>Deltaproteobacteria</taxon>
        <taxon>Bradymonadales</taxon>
        <taxon>Microvenatoraceae</taxon>
        <taxon>Microvenator</taxon>
    </lineage>
</organism>
<protein>
    <submittedName>
        <fullName evidence="2">Inositol monophosphatase family protein</fullName>
    </submittedName>
</protein>
<evidence type="ECO:0000313" key="2">
    <source>
        <dbReference type="EMBL" id="QED29071.1"/>
    </source>
</evidence>
<reference evidence="2 3" key="1">
    <citation type="submission" date="2019-08" db="EMBL/GenBank/DDBJ databases">
        <authorList>
            <person name="Liang Q."/>
        </authorList>
    </citation>
    <scope>NUCLEOTIDE SEQUENCE [LARGE SCALE GENOMIC DNA]</scope>
    <source>
        <strain evidence="2 3">V1718</strain>
    </source>
</reference>
<feature type="binding site" evidence="1">
    <location>
        <position position="233"/>
    </location>
    <ligand>
        <name>Mg(2+)</name>
        <dbReference type="ChEBI" id="CHEBI:18420"/>
        <label>1</label>
        <note>catalytic</note>
    </ligand>
</feature>
<dbReference type="AlphaFoldDB" id="A0A5B8XV61"/>
<dbReference type="PANTHER" id="PTHR20854:SF4">
    <property type="entry name" value="INOSITOL-1-MONOPHOSPHATASE-RELATED"/>
    <property type="match status" value="1"/>
</dbReference>
<evidence type="ECO:0000313" key="3">
    <source>
        <dbReference type="Proteomes" id="UP000321595"/>
    </source>
</evidence>
<dbReference type="OrthoDB" id="9785695at2"/>
<dbReference type="Gene3D" id="3.30.540.10">
    <property type="entry name" value="Fructose-1,6-Bisphosphatase, subunit A, domain 1"/>
    <property type="match status" value="1"/>
</dbReference>
<feature type="binding site" evidence="1">
    <location>
        <position position="77"/>
    </location>
    <ligand>
        <name>Mg(2+)</name>
        <dbReference type="ChEBI" id="CHEBI:18420"/>
        <label>1</label>
        <note>catalytic</note>
    </ligand>
</feature>
<dbReference type="CDD" id="cd01637">
    <property type="entry name" value="IMPase_like"/>
    <property type="match status" value="1"/>
</dbReference>
<dbReference type="EMBL" id="CP042467">
    <property type="protein sequence ID" value="QED29071.1"/>
    <property type="molecule type" value="Genomic_DNA"/>
</dbReference>
<dbReference type="PANTHER" id="PTHR20854">
    <property type="entry name" value="INOSITOL MONOPHOSPHATASE"/>
    <property type="match status" value="1"/>
</dbReference>
<dbReference type="RefSeq" id="WP_146962059.1">
    <property type="nucleotide sequence ID" value="NZ_CP042467.1"/>
</dbReference>
<dbReference type="GO" id="GO:0046872">
    <property type="term" value="F:metal ion binding"/>
    <property type="evidence" value="ECO:0007669"/>
    <property type="project" value="UniProtKB-KW"/>
</dbReference>
<keyword evidence="1" id="KW-0479">Metal-binding</keyword>
<dbReference type="KEGG" id="bbae:FRD01_17865"/>
<gene>
    <name evidence="2" type="ORF">FRD01_17865</name>
</gene>
<sequence>MSEFGPLTSHALGVLLKEMVRRAIETIQAQQFTFEASEKTTSYGSGLDFVTTADHAAQAIYLRMVRECLPGYGIIAEEDELQVECAFSPSLWITIDPLDGTRAFMRRQSHGIGTMVALISEHEVHAAYVGDVTTREIYGYRPGSPKVHRISQYSSGVELTVDPQRLLKRQYLLLHDDPASFSTESQRLFLTPASRLFSSYEITRGSVGIEFSRLWKGEVGGILIRPGNITPWDFAPIIGISRRLGFVFVNLETKQVFEMEVPRTTLEVNAEVIIVHESRVPELLQFV</sequence>
<proteinExistence type="predicted"/>
<keyword evidence="3" id="KW-1185">Reference proteome</keyword>
<dbReference type="SUPFAM" id="SSF56655">
    <property type="entry name" value="Carbohydrate phosphatase"/>
    <property type="match status" value="1"/>
</dbReference>
<feature type="binding site" evidence="1">
    <location>
        <position position="96"/>
    </location>
    <ligand>
        <name>Mg(2+)</name>
        <dbReference type="ChEBI" id="CHEBI:18420"/>
        <label>1</label>
        <note>catalytic</note>
    </ligand>
</feature>
<dbReference type="GO" id="GO:0006020">
    <property type="term" value="P:inositol metabolic process"/>
    <property type="evidence" value="ECO:0007669"/>
    <property type="project" value="TreeGrafter"/>
</dbReference>
<dbReference type="InterPro" id="IPR000760">
    <property type="entry name" value="Inositol_monophosphatase-like"/>
</dbReference>
<accession>A0A5B8XV61</accession>
<dbReference type="GO" id="GO:0008934">
    <property type="term" value="F:inositol monophosphate 1-phosphatase activity"/>
    <property type="evidence" value="ECO:0007669"/>
    <property type="project" value="TreeGrafter"/>
</dbReference>
<dbReference type="Proteomes" id="UP000321595">
    <property type="component" value="Chromosome"/>
</dbReference>
<feature type="binding site" evidence="1">
    <location>
        <position position="98"/>
    </location>
    <ligand>
        <name>Mg(2+)</name>
        <dbReference type="ChEBI" id="CHEBI:18420"/>
        <label>1</label>
        <note>catalytic</note>
    </ligand>
</feature>
<dbReference type="GO" id="GO:0007165">
    <property type="term" value="P:signal transduction"/>
    <property type="evidence" value="ECO:0007669"/>
    <property type="project" value="TreeGrafter"/>
</dbReference>
<evidence type="ECO:0000256" key="1">
    <source>
        <dbReference type="PIRSR" id="PIRSR600760-2"/>
    </source>
</evidence>